<dbReference type="EMBL" id="KN832928">
    <property type="protein sequence ID" value="KIM92505.1"/>
    <property type="molecule type" value="Genomic_DNA"/>
</dbReference>
<dbReference type="HOGENOM" id="CLU_3143531_0_0_1"/>
<dbReference type="AlphaFoldDB" id="A0A0C3CS30"/>
<evidence type="ECO:0000313" key="2">
    <source>
        <dbReference type="EMBL" id="KIM92505.1"/>
    </source>
</evidence>
<reference evidence="1" key="3">
    <citation type="submission" date="2015-02" db="EMBL/GenBank/DDBJ databases">
        <title>Evolutionary Origins and Diversification of the Mycorrhizal Mutualists.</title>
        <authorList>
            <consortium name="DOE Joint Genome Institute"/>
            <consortium name="Mycorrhizal Genomics Consortium"/>
            <person name="Kohler A."/>
            <person name="Kuo A."/>
            <person name="Nagy L.G."/>
            <person name="Floudas D."/>
            <person name="Copeland A."/>
            <person name="Barry K.W."/>
            <person name="Cichocki N."/>
            <person name="Veneault-Fourrey C."/>
            <person name="LaButti K."/>
            <person name="Lindquist E.A."/>
            <person name="Lipzen A."/>
            <person name="Lundell T."/>
            <person name="Morin E."/>
            <person name="Murat C."/>
            <person name="Riley R."/>
            <person name="Ohm R."/>
            <person name="Sun H."/>
            <person name="Tunlid A."/>
            <person name="Henrissat B."/>
            <person name="Grigoriev I.V."/>
            <person name="Hibbett D.S."/>
            <person name="Martin F."/>
        </authorList>
    </citation>
    <scope>NUCLEOTIDE SEQUENCE</scope>
    <source>
        <strain evidence="1 4">Zn</strain>
    </source>
</reference>
<evidence type="ECO:0000313" key="3">
    <source>
        <dbReference type="EMBL" id="KIM95820.1"/>
    </source>
</evidence>
<dbReference type="EMBL" id="KN832938">
    <property type="protein sequence ID" value="KIM92487.1"/>
    <property type="molecule type" value="Genomic_DNA"/>
</dbReference>
<proteinExistence type="predicted"/>
<dbReference type="Proteomes" id="UP000054321">
    <property type="component" value="Unassembled WGS sequence"/>
</dbReference>
<reference evidence="4" key="2">
    <citation type="submission" date="2015-01" db="EMBL/GenBank/DDBJ databases">
        <title>Evolutionary Origins and Diversification of the Mycorrhizal Mutualists.</title>
        <authorList>
            <consortium name="DOE Joint Genome Institute"/>
            <consortium name="Mycorrhizal Genomics Consortium"/>
            <person name="Kohler A."/>
            <person name="Kuo A."/>
            <person name="Nagy L.G."/>
            <person name="Floudas D."/>
            <person name="Copeland A."/>
            <person name="Barry K.W."/>
            <person name="Cichocki N."/>
            <person name="Veneault-Fourrey C."/>
            <person name="LaButti K."/>
            <person name="Lindquist E.A."/>
            <person name="Lipzen A."/>
            <person name="Lundell T."/>
            <person name="Morin E."/>
            <person name="Murat C."/>
            <person name="Riley R."/>
            <person name="Ohm R."/>
            <person name="Sun H."/>
            <person name="Tunlid A."/>
            <person name="Henrissat B."/>
            <person name="Grigoriev I.V."/>
            <person name="Hibbett D.S."/>
            <person name="Martin F."/>
        </authorList>
    </citation>
    <scope>NUCLEOTIDE SEQUENCE [LARGE SCALE GENOMIC DNA]</scope>
    <source>
        <strain evidence="2 4">Zn</strain>
    </source>
</reference>
<evidence type="ECO:0000313" key="4">
    <source>
        <dbReference type="Proteomes" id="UP000054321"/>
    </source>
</evidence>
<gene>
    <name evidence="3" type="ORF">OIDMADRAFT_59600</name>
    <name evidence="2" type="ORF">OIDMADRAFT_62524</name>
    <name evidence="1" type="ORF">OIDMADRAFT_62546</name>
</gene>
<name>A0A0C3CS30_OIDMZ</name>
<protein>
    <submittedName>
        <fullName evidence="1">Uncharacterized protein</fullName>
    </submittedName>
</protein>
<accession>A0A0C3CS30</accession>
<evidence type="ECO:0000313" key="1">
    <source>
        <dbReference type="EMBL" id="KIM92487.1"/>
    </source>
</evidence>
<organism evidence="1 4">
    <name type="scientific">Oidiodendron maius (strain Zn)</name>
    <dbReference type="NCBI Taxonomy" id="913774"/>
    <lineage>
        <taxon>Eukaryota</taxon>
        <taxon>Fungi</taxon>
        <taxon>Dikarya</taxon>
        <taxon>Ascomycota</taxon>
        <taxon>Pezizomycotina</taxon>
        <taxon>Leotiomycetes</taxon>
        <taxon>Leotiomycetes incertae sedis</taxon>
        <taxon>Myxotrichaceae</taxon>
        <taxon>Oidiodendron</taxon>
    </lineage>
</organism>
<dbReference type="EMBL" id="KN832886">
    <property type="protein sequence ID" value="KIM95820.1"/>
    <property type="molecule type" value="Genomic_DNA"/>
</dbReference>
<keyword evidence="4" id="KW-1185">Reference proteome</keyword>
<sequence length="49" mass="5350">MVAEGAKRGFVVILVKNLGTGHPRYRPALSSRVRVAVYSLARLEGLEDP</sequence>
<reference evidence="1 4" key="1">
    <citation type="submission" date="2014-04" db="EMBL/GenBank/DDBJ databases">
        <authorList>
            <consortium name="DOE Joint Genome Institute"/>
            <person name="Kuo A."/>
            <person name="Martino E."/>
            <person name="Perotto S."/>
            <person name="Kohler A."/>
            <person name="Nagy L.G."/>
            <person name="Floudas D."/>
            <person name="Copeland A."/>
            <person name="Barry K.W."/>
            <person name="Cichocki N."/>
            <person name="Veneault-Fourrey C."/>
            <person name="LaButti K."/>
            <person name="Lindquist E.A."/>
            <person name="Lipzen A."/>
            <person name="Lundell T."/>
            <person name="Morin E."/>
            <person name="Murat C."/>
            <person name="Sun H."/>
            <person name="Tunlid A."/>
            <person name="Henrissat B."/>
            <person name="Grigoriev I.V."/>
            <person name="Hibbett D.S."/>
            <person name="Martin F."/>
            <person name="Nordberg H.P."/>
            <person name="Cantor M.N."/>
            <person name="Hua S.X."/>
        </authorList>
    </citation>
    <scope>NUCLEOTIDE SEQUENCE [LARGE SCALE GENOMIC DNA]</scope>
    <source>
        <strain evidence="1 4">Zn</strain>
    </source>
</reference>